<evidence type="ECO:0000259" key="1">
    <source>
        <dbReference type="Pfam" id="PF01593"/>
    </source>
</evidence>
<dbReference type="InterPro" id="IPR036188">
    <property type="entry name" value="FAD/NAD-bd_sf"/>
</dbReference>
<evidence type="ECO:0000313" key="2">
    <source>
        <dbReference type="EMBL" id="ADI20058.1"/>
    </source>
</evidence>
<dbReference type="EMBL" id="GU474937">
    <property type="protein sequence ID" value="ADI20058.1"/>
    <property type="molecule type" value="Genomic_DNA"/>
</dbReference>
<proteinExistence type="predicted"/>
<dbReference type="PANTHER" id="PTHR42923:SF17">
    <property type="entry name" value="AMINE OXIDASE DOMAIN-CONTAINING PROTEIN"/>
    <property type="match status" value="1"/>
</dbReference>
<dbReference type="SUPFAM" id="SSF51905">
    <property type="entry name" value="FAD/NAD(P)-binding domain"/>
    <property type="match status" value="1"/>
</dbReference>
<sequence>MPFEFPHTQSKKNIAVIGAGISGMGAAHLLAKSHNVTLFEAEKRIGGHARTVLAGSNMDKPVDTGFIVFNYANYPRMAQLFESLDVPVVKSDMSFGVSALSGDFEYALRTLNSLYGQRLNLIRPKYHKMIMDIIKFNKNAENALEGPDMTLRDLLAKIGTGDWFRDYYILPFSGAIWSASLGQMLNFPAEALIRFFKNHNLLAASGHHQWYTVRGGSIEYVKLLEKDMLKRGVKIHTGSVVQGVRRTPAGVEIRTFSDEWKKFDSVVMASHSDQSLKMLENPSDEEVKLLSAIKYQKNQAYLHSDTIVMPKRKRCWSSWVYASDELDNSNPVGVSYWMNRLQPISGDENFFQSLNPNREIKQELIYDQKTFMHPVFDREALSAQEKFNTIQGRNNTWYCGAWLRNGFHEDGYSSAVDILENIGMVSV</sequence>
<dbReference type="PANTHER" id="PTHR42923">
    <property type="entry name" value="PROTOPORPHYRINOGEN OXIDASE"/>
    <property type="match status" value="1"/>
</dbReference>
<dbReference type="Gene3D" id="3.30.70.1990">
    <property type="match status" value="1"/>
</dbReference>
<dbReference type="Gene3D" id="3.50.50.60">
    <property type="entry name" value="FAD/NAD(P)-binding domain"/>
    <property type="match status" value="1"/>
</dbReference>
<dbReference type="InterPro" id="IPR050464">
    <property type="entry name" value="Zeta_carotene_desat/Oxidored"/>
</dbReference>
<reference evidence="2" key="1">
    <citation type="journal article" date="2011" name="Environ. Microbiol.">
        <title>Time-series analyses of Monterey Bay coastal microbial picoplankton using a 'genome proxy' microarray.</title>
        <authorList>
            <person name="Rich V.I."/>
            <person name="Pham V.D."/>
            <person name="Eppley J."/>
            <person name="Shi Y."/>
            <person name="DeLong E.F."/>
        </authorList>
    </citation>
    <scope>NUCLEOTIDE SEQUENCE</scope>
</reference>
<dbReference type="InterPro" id="IPR002937">
    <property type="entry name" value="Amino_oxidase"/>
</dbReference>
<organism evidence="2">
    <name type="scientific">uncultured alpha proteobacterium EB080_L11F12</name>
    <dbReference type="NCBI Taxonomy" id="710795"/>
    <lineage>
        <taxon>Bacteria</taxon>
        <taxon>Pseudomonadati</taxon>
        <taxon>Pseudomonadota</taxon>
        <taxon>Alphaproteobacteria</taxon>
        <taxon>environmental samples</taxon>
    </lineage>
</organism>
<accession>E0Y067</accession>
<dbReference type="Gene3D" id="1.10.405.20">
    <property type="match status" value="1"/>
</dbReference>
<dbReference type="AlphaFoldDB" id="E0Y067"/>
<dbReference type="Pfam" id="PF01593">
    <property type="entry name" value="Amino_oxidase"/>
    <property type="match status" value="1"/>
</dbReference>
<dbReference type="GO" id="GO:0016491">
    <property type="term" value="F:oxidoreductase activity"/>
    <property type="evidence" value="ECO:0007669"/>
    <property type="project" value="InterPro"/>
</dbReference>
<feature type="domain" description="Amine oxidase" evidence="1">
    <location>
        <begin position="23"/>
        <end position="286"/>
    </location>
</feature>
<name>E0Y067_9PROT</name>
<protein>
    <recommendedName>
        <fullName evidence="1">Amine oxidase domain-containing protein</fullName>
    </recommendedName>
</protein>